<dbReference type="InterPro" id="IPR005522">
    <property type="entry name" value="IPK"/>
</dbReference>
<dbReference type="EC" id="2.7.-.-" evidence="4"/>
<dbReference type="InterPro" id="IPR038286">
    <property type="entry name" value="IPK_sf"/>
</dbReference>
<dbReference type="InParanoid" id="A0A078API1"/>
<name>A0A078API1_STYLE</name>
<keyword evidence="3 4" id="KW-0418">Kinase</keyword>
<dbReference type="PANTHER" id="PTHR12400:SF21">
    <property type="entry name" value="KINASE"/>
    <property type="match status" value="1"/>
</dbReference>
<evidence type="ECO:0000256" key="4">
    <source>
        <dbReference type="RuleBase" id="RU363090"/>
    </source>
</evidence>
<dbReference type="PANTHER" id="PTHR12400">
    <property type="entry name" value="INOSITOL POLYPHOSPHATE KINASE"/>
    <property type="match status" value="1"/>
</dbReference>
<evidence type="ECO:0000313" key="6">
    <source>
        <dbReference type="Proteomes" id="UP000039865"/>
    </source>
</evidence>
<dbReference type="Pfam" id="PF03770">
    <property type="entry name" value="IPK"/>
    <property type="match status" value="1"/>
</dbReference>
<reference evidence="5 6" key="1">
    <citation type="submission" date="2014-06" db="EMBL/GenBank/DDBJ databases">
        <authorList>
            <person name="Swart Estienne"/>
        </authorList>
    </citation>
    <scope>NUCLEOTIDE SEQUENCE [LARGE SCALE GENOMIC DNA]</scope>
    <source>
        <strain evidence="5 6">130c</strain>
    </source>
</reference>
<dbReference type="EMBL" id="CCKQ01012437">
    <property type="protein sequence ID" value="CDW84054.1"/>
    <property type="molecule type" value="Genomic_DNA"/>
</dbReference>
<evidence type="ECO:0000313" key="5">
    <source>
        <dbReference type="EMBL" id="CDW84054.1"/>
    </source>
</evidence>
<dbReference type="AlphaFoldDB" id="A0A078API1"/>
<dbReference type="OrthoDB" id="309824at2759"/>
<keyword evidence="6" id="KW-1185">Reference proteome</keyword>
<dbReference type="GO" id="GO:0005737">
    <property type="term" value="C:cytoplasm"/>
    <property type="evidence" value="ECO:0007669"/>
    <property type="project" value="TreeGrafter"/>
</dbReference>
<dbReference type="GO" id="GO:0032958">
    <property type="term" value="P:inositol phosphate biosynthetic process"/>
    <property type="evidence" value="ECO:0007669"/>
    <property type="project" value="InterPro"/>
</dbReference>
<keyword evidence="2 4" id="KW-0808">Transferase</keyword>
<dbReference type="GO" id="GO:0005634">
    <property type="term" value="C:nucleus"/>
    <property type="evidence" value="ECO:0007669"/>
    <property type="project" value="TreeGrafter"/>
</dbReference>
<dbReference type="Gene3D" id="3.30.470.160">
    <property type="entry name" value="Inositol polyphosphate kinase"/>
    <property type="match status" value="1"/>
</dbReference>
<protein>
    <recommendedName>
        <fullName evidence="4">Kinase</fullName>
        <ecNumber evidence="4">2.7.-.-</ecNumber>
    </recommendedName>
</protein>
<dbReference type="SUPFAM" id="SSF56104">
    <property type="entry name" value="SAICAR synthase-like"/>
    <property type="match status" value="1"/>
</dbReference>
<evidence type="ECO:0000256" key="1">
    <source>
        <dbReference type="ARBA" id="ARBA00007374"/>
    </source>
</evidence>
<dbReference type="Proteomes" id="UP000039865">
    <property type="component" value="Unassembled WGS sequence"/>
</dbReference>
<accession>A0A078API1</accession>
<comment type="similarity">
    <text evidence="1 4">Belongs to the inositol phosphokinase (IPK) family.</text>
</comment>
<gene>
    <name evidence="5" type="primary">Contig12320.g13156</name>
    <name evidence="5" type="ORF">STYLEM_13111</name>
</gene>
<proteinExistence type="inferred from homology"/>
<organism evidence="5 6">
    <name type="scientific">Stylonychia lemnae</name>
    <name type="common">Ciliate</name>
    <dbReference type="NCBI Taxonomy" id="5949"/>
    <lineage>
        <taxon>Eukaryota</taxon>
        <taxon>Sar</taxon>
        <taxon>Alveolata</taxon>
        <taxon>Ciliophora</taxon>
        <taxon>Intramacronucleata</taxon>
        <taxon>Spirotrichea</taxon>
        <taxon>Stichotrichia</taxon>
        <taxon>Sporadotrichida</taxon>
        <taxon>Oxytrichidae</taxon>
        <taxon>Stylonychinae</taxon>
        <taxon>Stylonychia</taxon>
    </lineage>
</organism>
<dbReference type="GO" id="GO:0016301">
    <property type="term" value="F:kinase activity"/>
    <property type="evidence" value="ECO:0007669"/>
    <property type="project" value="UniProtKB-KW"/>
</dbReference>
<evidence type="ECO:0000256" key="2">
    <source>
        <dbReference type="ARBA" id="ARBA00022679"/>
    </source>
</evidence>
<evidence type="ECO:0000256" key="3">
    <source>
        <dbReference type="ARBA" id="ARBA00022777"/>
    </source>
</evidence>
<sequence length="273" mass="31251">MGEIHENKMHKLTIAGGHKDRFFIANQYGESIIIKQTNLNEMVAYEKIFNSKSSDPRFRENQVLKNFLPKYYGVQELEAPSIYQDDSLSKDNIPILLENLLADKPNASILDLKMGTSSLSLKKRAKHDVERIKLKDSMTTTKTLGFRVTGYIIKDSNGNTLEKVVKPHGKIKAEQIPIILQKLLSFQNDQNGINSEAIEYLKSQISKMIKYFQNIHSRQMQCSSLFIIIDNLNRKYDIKIVDLSSCQDFKSLEERDTGFIFGLTNLLAILQTL</sequence>